<proteinExistence type="predicted"/>
<evidence type="ECO:0000313" key="1">
    <source>
        <dbReference type="EMBL" id="ERN16949.1"/>
    </source>
</evidence>
<dbReference type="Gramene" id="ERN16949">
    <property type="protein sequence ID" value="ERN16949"/>
    <property type="gene ID" value="AMTR_s00057p00192000"/>
</dbReference>
<sequence length="174" mass="19398">MYPLPYRCTAIKGQLPKARAKFDPLVIDPLAVMVVDSDEEDLALAFGDQKLPVQIEGEQEDDGSFDPNTTLAISDVVDPWRVIPHLEASPLRLLGGPSVTDDSVSKDEIKNARGTVDLGVDIARLEARRIIKSIVKPKEFLDKEQKALISRRSPLLLLFQTLRSCQILLRSMKH</sequence>
<dbReference type="HOGENOM" id="CLU_131735_0_0_1"/>
<organism evidence="1 2">
    <name type="scientific">Amborella trichopoda</name>
    <dbReference type="NCBI Taxonomy" id="13333"/>
    <lineage>
        <taxon>Eukaryota</taxon>
        <taxon>Viridiplantae</taxon>
        <taxon>Streptophyta</taxon>
        <taxon>Embryophyta</taxon>
        <taxon>Tracheophyta</taxon>
        <taxon>Spermatophyta</taxon>
        <taxon>Magnoliopsida</taxon>
        <taxon>Amborellales</taxon>
        <taxon>Amborellaceae</taxon>
        <taxon>Amborella</taxon>
    </lineage>
</organism>
<dbReference type="EMBL" id="KI392405">
    <property type="protein sequence ID" value="ERN16949.1"/>
    <property type="molecule type" value="Genomic_DNA"/>
</dbReference>
<evidence type="ECO:0000313" key="2">
    <source>
        <dbReference type="Proteomes" id="UP000017836"/>
    </source>
</evidence>
<reference evidence="2" key="1">
    <citation type="journal article" date="2013" name="Science">
        <title>The Amborella genome and the evolution of flowering plants.</title>
        <authorList>
            <consortium name="Amborella Genome Project"/>
        </authorList>
    </citation>
    <scope>NUCLEOTIDE SEQUENCE [LARGE SCALE GENOMIC DNA]</scope>
</reference>
<keyword evidence="2" id="KW-1185">Reference proteome</keyword>
<dbReference type="Proteomes" id="UP000017836">
    <property type="component" value="Unassembled WGS sequence"/>
</dbReference>
<accession>U5D3E9</accession>
<protein>
    <submittedName>
        <fullName evidence="1">Uncharacterized protein</fullName>
    </submittedName>
</protein>
<gene>
    <name evidence="1" type="ORF">AMTR_s00057p00192000</name>
</gene>
<dbReference type="AlphaFoldDB" id="U5D3E9"/>
<name>U5D3E9_AMBTC</name>